<sequence>MEEERDQEHREPFMDADARLAAEHPEQQMEEEEVQEAEEERRAEAGALADAEERLVEERMQQFLEIWVEDEEEEEEEEDEEEDEDEQPLDTEASESFEVDAPAERSGHVAVVDRTAMYVWGGYKIYRLALRAPTLTWEEMRELKGTPPSAKDKLGCWVYRTSEIIYFGGYGYAAHEHRGTFEYDESSSLVWDSPGRGWNNHVHVLDLETLSWSQPITTGNSPSPRAAHACATVGSRGYVFGGRYKNYRLNDLYYLDLDTWEWHEMSVPQQGPVGRSWHSFTPVSQDHIFLFGGFTTERDTLSDAWLYSVSQNQWKPLNTTTLRTPGCGTRLVPGLMEKCLCLEDVPTTCCPPESGSQQPTTDLQRPAQVSAQVLYGVRPAAPRAPVQLLGLSAQTPAAQPQAEDEPAQHAGILRTTAPRHLCSPLKCGQDSGHCREYAIVFVVLSCTRLLELQKGHRICSPVQYKTLRTTTGHRICSPVQYKTLRTTTDHRICSPVRYKTLRTTTDHRICSPVRYKTLRTTTDHRICSPVRYKTLRTTTDHRICSPVRYKTLKTTTDHRICSPVRYKTLRTTTGHRICSPVRYKTLRTPTGHRICSPVRYKTLRTTTDHRICSPVRYKTLRTTTGHRICSPVRYKTLRTTTGHRICSPVQYKTLRTTTGHRIVVLSGTRL</sequence>
<dbReference type="Pfam" id="PF24681">
    <property type="entry name" value="Kelch_KLHDC2_KLHL20_DRC7"/>
    <property type="match status" value="1"/>
</dbReference>
<feature type="compositionally biased region" description="Acidic residues" evidence="3">
    <location>
        <begin position="67"/>
        <end position="98"/>
    </location>
</feature>
<dbReference type="AlphaFoldDB" id="A0AAW0Q0L8"/>
<keyword evidence="5" id="KW-1185">Reference proteome</keyword>
<feature type="compositionally biased region" description="Acidic residues" evidence="3">
    <location>
        <begin position="28"/>
        <end position="38"/>
    </location>
</feature>
<reference evidence="5" key="1">
    <citation type="submission" date="2024-04" db="EMBL/GenBank/DDBJ databases">
        <title>Salinicola lusitanus LLJ914,a marine bacterium isolated from the Okinawa Trough.</title>
        <authorList>
            <person name="Li J."/>
        </authorList>
    </citation>
    <scope>NUCLEOTIDE SEQUENCE [LARGE SCALE GENOMIC DNA]</scope>
</reference>
<gene>
    <name evidence="4" type="ORF">WMY93_000917</name>
</gene>
<dbReference type="EMBL" id="JBBPFD010000001">
    <property type="protein sequence ID" value="KAK7945189.1"/>
    <property type="molecule type" value="Genomic_DNA"/>
</dbReference>
<dbReference type="PANTHER" id="PTHR46228">
    <property type="entry name" value="KELCH DOMAIN-CONTAINING PROTEIN"/>
    <property type="match status" value="1"/>
</dbReference>
<keyword evidence="2" id="KW-0677">Repeat</keyword>
<feature type="compositionally biased region" description="Basic and acidic residues" evidence="3">
    <location>
        <begin position="1"/>
        <end position="27"/>
    </location>
</feature>
<evidence type="ECO:0000256" key="2">
    <source>
        <dbReference type="ARBA" id="ARBA00022737"/>
    </source>
</evidence>
<evidence type="ECO:0000313" key="5">
    <source>
        <dbReference type="Proteomes" id="UP001460270"/>
    </source>
</evidence>
<dbReference type="SUPFAM" id="SSF117281">
    <property type="entry name" value="Kelch motif"/>
    <property type="match status" value="1"/>
</dbReference>
<dbReference type="PANTHER" id="PTHR46228:SF3">
    <property type="entry name" value="KELCH DOMAIN-CONTAINING PROTEIN 2"/>
    <property type="match status" value="1"/>
</dbReference>
<accession>A0AAW0Q0L8</accession>
<keyword evidence="1" id="KW-0880">Kelch repeat</keyword>
<comment type="caution">
    <text evidence="4">The sequence shown here is derived from an EMBL/GenBank/DDBJ whole genome shotgun (WGS) entry which is preliminary data.</text>
</comment>
<evidence type="ECO:0000256" key="1">
    <source>
        <dbReference type="ARBA" id="ARBA00022441"/>
    </source>
</evidence>
<feature type="compositionally biased region" description="Basic and acidic residues" evidence="3">
    <location>
        <begin position="51"/>
        <end position="60"/>
    </location>
</feature>
<dbReference type="Gene3D" id="2.120.10.80">
    <property type="entry name" value="Kelch-type beta propeller"/>
    <property type="match status" value="1"/>
</dbReference>
<evidence type="ECO:0000313" key="4">
    <source>
        <dbReference type="EMBL" id="KAK7945189.1"/>
    </source>
</evidence>
<organism evidence="4 5">
    <name type="scientific">Mugilogobius chulae</name>
    <name type="common">yellowstripe goby</name>
    <dbReference type="NCBI Taxonomy" id="88201"/>
    <lineage>
        <taxon>Eukaryota</taxon>
        <taxon>Metazoa</taxon>
        <taxon>Chordata</taxon>
        <taxon>Craniata</taxon>
        <taxon>Vertebrata</taxon>
        <taxon>Euteleostomi</taxon>
        <taxon>Actinopterygii</taxon>
        <taxon>Neopterygii</taxon>
        <taxon>Teleostei</taxon>
        <taxon>Neoteleostei</taxon>
        <taxon>Acanthomorphata</taxon>
        <taxon>Gobiaria</taxon>
        <taxon>Gobiiformes</taxon>
        <taxon>Gobioidei</taxon>
        <taxon>Gobiidae</taxon>
        <taxon>Gobionellinae</taxon>
        <taxon>Mugilogobius</taxon>
    </lineage>
</organism>
<protein>
    <submittedName>
        <fullName evidence="4">Uncharacterized protein</fullName>
    </submittedName>
</protein>
<proteinExistence type="predicted"/>
<name>A0AAW0Q0L8_9GOBI</name>
<dbReference type="InterPro" id="IPR015915">
    <property type="entry name" value="Kelch-typ_b-propeller"/>
</dbReference>
<feature type="region of interest" description="Disordered" evidence="3">
    <location>
        <begin position="1"/>
        <end position="102"/>
    </location>
</feature>
<evidence type="ECO:0000256" key="3">
    <source>
        <dbReference type="SAM" id="MobiDB-lite"/>
    </source>
</evidence>
<dbReference type="Proteomes" id="UP001460270">
    <property type="component" value="Unassembled WGS sequence"/>
</dbReference>